<keyword evidence="2" id="KW-1185">Reference proteome</keyword>
<dbReference type="EMBL" id="BMDD01000001">
    <property type="protein sequence ID" value="GGH68024.1"/>
    <property type="molecule type" value="Genomic_DNA"/>
</dbReference>
<gene>
    <name evidence="1" type="ORF">GCM10007362_01610</name>
</gene>
<evidence type="ECO:0000313" key="1">
    <source>
        <dbReference type="EMBL" id="GGH68024.1"/>
    </source>
</evidence>
<dbReference type="Proteomes" id="UP000605427">
    <property type="component" value="Unassembled WGS sequence"/>
</dbReference>
<name>A0ABQ1ZIG3_9BACL</name>
<comment type="caution">
    <text evidence="1">The sequence shown here is derived from an EMBL/GenBank/DDBJ whole genome shotgun (WGS) entry which is preliminary data.</text>
</comment>
<dbReference type="RefSeq" id="WP_172237697.1">
    <property type="nucleotide sequence ID" value="NZ_BMDD01000001.1"/>
</dbReference>
<reference evidence="2" key="1">
    <citation type="journal article" date="2019" name="Int. J. Syst. Evol. Microbiol.">
        <title>The Global Catalogue of Microorganisms (GCM) 10K type strain sequencing project: providing services to taxonomists for standard genome sequencing and annotation.</title>
        <authorList>
            <consortium name="The Broad Institute Genomics Platform"/>
            <consortium name="The Broad Institute Genome Sequencing Center for Infectious Disease"/>
            <person name="Wu L."/>
            <person name="Ma J."/>
        </authorList>
    </citation>
    <scope>NUCLEOTIDE SEQUENCE [LARGE SCALE GENOMIC DNA]</scope>
    <source>
        <strain evidence="2">CCM 8702</strain>
    </source>
</reference>
<organism evidence="1 2">
    <name type="scientific">Saccharibacillus endophyticus</name>
    <dbReference type="NCBI Taxonomy" id="2060666"/>
    <lineage>
        <taxon>Bacteria</taxon>
        <taxon>Bacillati</taxon>
        <taxon>Bacillota</taxon>
        <taxon>Bacilli</taxon>
        <taxon>Bacillales</taxon>
        <taxon>Paenibacillaceae</taxon>
        <taxon>Saccharibacillus</taxon>
    </lineage>
</organism>
<dbReference type="PROSITE" id="PS51257">
    <property type="entry name" value="PROKAR_LIPOPROTEIN"/>
    <property type="match status" value="1"/>
</dbReference>
<accession>A0ABQ1ZIG3</accession>
<proteinExistence type="predicted"/>
<evidence type="ECO:0000313" key="2">
    <source>
        <dbReference type="Proteomes" id="UP000605427"/>
    </source>
</evidence>
<evidence type="ECO:0008006" key="3">
    <source>
        <dbReference type="Google" id="ProtNLM"/>
    </source>
</evidence>
<sequence>MLKGKISAWQKAGFAVVILIAAIALFGCVKQVQASGASRLEVEFEYILSTDGTSVIPQAKVIEFDFETGMVTSKVLKFPKASQKIPKKAQYKSKEDSSKTEAFSADFDSSRVFSFENQMKVYVVAHLNSYTKQKPATKVLQHDFIYEFDPKTEKLIVLNSSKMIDPSAYPAITLFLDIPGYMIRRVPHGEAKYEARTTEVFSLPTKKLITRISEKGWVQEGVYRKIPYLDVHDYILTTSKNPEYSYYQVSGKTYQSPPRYYTFDGKAIANEDLFPSTEASRIKSGSYEYVAYKNEATNLWRVGYKVGKSEKIIPLTSSQTHSRIELSNHDQYLVIREFPKLKSNGKTDYSTSNLIIIDLRTAKILHTIKNVLPGAPSWLLDRVDGDIVSISSMAYLHLPTGLISKVLPNSNNRYENKSALSGSTQGLLSLQPPPTTYVDGRAITFAGQGPFMTHDNRWYIEAGDFAKAVDAKLTRSKTNITLTKGSKTLTVPASDKDAIFYAGKAYIPLERLNESMGVVAAFMDYASTSDRYSYDVLRLFTQDLTESQVAADPAKYEFIEEFEVFYNSYYEVEKGKVVAKPTVGMQGYYSGNTTLIFKDGRLKNAYAAIGSSTLRNINLHLQRATDLDAIYGKPKVNKIGEYTLRWYEMDNHFLVFECLGNTIWRIAYITKS</sequence>
<protein>
    <recommendedName>
        <fullName evidence="3">Copper amine oxidase-like N-terminal domain-containing protein</fullName>
    </recommendedName>
</protein>